<feature type="domain" description="Mon2/Sec7/BIG1-like HUS" evidence="3">
    <location>
        <begin position="208"/>
        <end position="369"/>
    </location>
</feature>
<reference evidence="6 7" key="1">
    <citation type="submission" date="2016-08" db="EMBL/GenBank/DDBJ databases">
        <title>Draft genome sequence of allopolyploid Zygosaccharomyces rouxii.</title>
        <authorList>
            <person name="Watanabe J."/>
            <person name="Uehara K."/>
            <person name="Mogi Y."/>
            <person name="Tsukioka Y."/>
        </authorList>
    </citation>
    <scope>NUCLEOTIDE SEQUENCE [LARGE SCALE GENOMIC DNA]</scope>
    <source>
        <strain evidence="6 7">NBRC 110957</strain>
    </source>
</reference>
<dbReference type="Pfam" id="PF16206">
    <property type="entry name" value="Mon2_C"/>
    <property type="match status" value="1"/>
</dbReference>
<dbReference type="EMBL" id="BDGX01000009">
    <property type="protein sequence ID" value="GAV47796.1"/>
    <property type="molecule type" value="Genomic_DNA"/>
</dbReference>
<dbReference type="Pfam" id="PF12783">
    <property type="entry name" value="Sec7-like_HUS"/>
    <property type="match status" value="1"/>
</dbReference>
<dbReference type="eggNOG" id="KOG1848">
    <property type="taxonomic scope" value="Eukaryota"/>
</dbReference>
<feature type="domain" description="Mon2 C-terminal" evidence="4">
    <location>
        <begin position="916"/>
        <end position="1057"/>
    </location>
</feature>
<evidence type="ECO:0000259" key="4">
    <source>
        <dbReference type="Pfam" id="PF16206"/>
    </source>
</evidence>
<dbReference type="InterPro" id="IPR032691">
    <property type="entry name" value="Mon2/Sec7/BIG1-like_HUS"/>
</dbReference>
<feature type="domain" description="Mon2/Sec7/BIG1-like dimerisation and cyclophilin-binding" evidence="5">
    <location>
        <begin position="10"/>
        <end position="179"/>
    </location>
</feature>
<dbReference type="InterPro" id="IPR032629">
    <property type="entry name" value="DCB_dom"/>
</dbReference>
<evidence type="ECO:0000256" key="2">
    <source>
        <dbReference type="ARBA" id="ARBA00022927"/>
    </source>
</evidence>
<proteinExistence type="predicted"/>
<dbReference type="Pfam" id="PF16213">
    <property type="entry name" value="DCB"/>
    <property type="match status" value="1"/>
</dbReference>
<evidence type="ECO:0000313" key="7">
    <source>
        <dbReference type="Proteomes" id="UP000187013"/>
    </source>
</evidence>
<dbReference type="GO" id="GO:0005794">
    <property type="term" value="C:Golgi apparatus"/>
    <property type="evidence" value="ECO:0007669"/>
    <property type="project" value="UniProtKB-ARBA"/>
</dbReference>
<comment type="caution">
    <text evidence="6">The sequence shown here is derived from an EMBL/GenBank/DDBJ whole genome shotgun (WGS) entry which is preliminary data.</text>
</comment>
<name>A0A1Q2ZW96_ZYGRO</name>
<dbReference type="InterPro" id="IPR016024">
    <property type="entry name" value="ARM-type_fold"/>
</dbReference>
<dbReference type="GO" id="GO:0015031">
    <property type="term" value="P:protein transport"/>
    <property type="evidence" value="ECO:0007669"/>
    <property type="project" value="UniProtKB-KW"/>
</dbReference>
<organism evidence="6 7">
    <name type="scientific">Zygosaccharomyces rouxii</name>
    <dbReference type="NCBI Taxonomy" id="4956"/>
    <lineage>
        <taxon>Eukaryota</taxon>
        <taxon>Fungi</taxon>
        <taxon>Dikarya</taxon>
        <taxon>Ascomycota</taxon>
        <taxon>Saccharomycotina</taxon>
        <taxon>Saccharomycetes</taxon>
        <taxon>Saccharomycetales</taxon>
        <taxon>Saccharomycetaceae</taxon>
        <taxon>Zygosaccharomyces</taxon>
    </lineage>
</organism>
<evidence type="ECO:0000259" key="5">
    <source>
        <dbReference type="Pfam" id="PF16213"/>
    </source>
</evidence>
<accession>A0A1Q2ZW96</accession>
<dbReference type="Proteomes" id="UP000187013">
    <property type="component" value="Unassembled WGS sequence"/>
</dbReference>
<evidence type="ECO:0000256" key="1">
    <source>
        <dbReference type="ARBA" id="ARBA00022448"/>
    </source>
</evidence>
<protein>
    <submittedName>
        <fullName evidence="6">Uncharacterized protein</fullName>
    </submittedName>
</protein>
<gene>
    <name evidence="6" type="ORF">ZYGR_0I00920</name>
</gene>
<dbReference type="OrthoDB" id="294853at2759"/>
<evidence type="ECO:0000313" key="6">
    <source>
        <dbReference type="EMBL" id="GAV47796.1"/>
    </source>
</evidence>
<dbReference type="SUPFAM" id="SSF48371">
    <property type="entry name" value="ARM repeat"/>
    <property type="match status" value="1"/>
</dbReference>
<evidence type="ECO:0000259" key="3">
    <source>
        <dbReference type="Pfam" id="PF12783"/>
    </source>
</evidence>
<keyword evidence="1" id="KW-0813">Transport</keyword>
<keyword evidence="2" id="KW-0653">Protein transport</keyword>
<sequence length="1621" mass="184832">MAALGGEFGSFWKLLNSELHSLSSESKKRNTAIRNASDKSIEILKVVHSYEELSRHPDFIVPLVMSCASKNAKLTTISMQCFQKLATVPCTPVDKLSDVLDAFIEANQLAMDIKLKVLQVLPIFFQVYGKYIYGELCVKLLKCCSDLLQLPNKSSMVVGTASATLQQLIDEIFERLSLEKKNPDNKINEDNNYEVLVGNNEHIKVNIYRLDANRLFSDLCSSFVPNEQAPKDILLDVKNLPINYGLEILESVLTNSKCVFLEYRDLQFLLRIKAVPLLLRCISSSKNFSTVVRSYRCIRLLIKEEYLQILELELEVILSLLIRNISHDSDTPLWKKALSYETFMDISKDFNLVRGIYMTYDHFPDKKHIISNLLHDSLQLLSTEEFAQQICESNVVEKMDLSLISTETSAVKTQYVQLLDKSTPPPVNVTYLIWLILSTTNDLSDGLSASVLHCSQTESEEEKVIMSNVLRGVFPGLFEIHKKFLFSTSLDNALFHYLIRAFQKLAHATGILDQTEQLNQCLQLFSISIVKNVDIAKEKLKVDSQQNSTVLNTLSETLIGSSAFDKSATLPTEKKGLPPRSLNQRHVSLFRALISLSISLGPSLEFYSWKYILCTWQWVAYYIYGPSADFMENFYVQDVPPPPAMTKGEVVSIESSIGKLLESTSSYPNPAFKTLLDALIFESKQTLELAAEVDEKEKKKGMNSTNQVDIPACIYNRIFFVAQIGELAIYNSARFLQDQQERECWTTIMNYLISIIANRKLKSVSFRLYANKILTDIIRKTSIELGSAEDQEIRNRNFGVLETLVMDSLLGVIEAFRKLEVGKDEIYHGVANAESEILFELLTTLKDLLNEFGDMLGHSWSTVFSIINSPFEWGQIDANPVFVTHQDNSSLVHGIIHKRGEMIQVSYEVFKLISDDFLQALPLDVIKGVIDTLMNFVTQDMNLNISFSSISQFWLVGDYLRVRKRSEKNEGMESEFVSEIQRGELTQTITSKDAPYYKTYNGLWLYLLQKLVECSKDKRIEVENGAMQTFYRIVDSHSSYFPNWNLIFLVVIKPLLTDHCYNEELSKGSDFWGHTLQGLVKLYCSHFSNFVENTYATEEWLTFLAALQYFSSSTSTEVAFVAIENYRSLLAFATKLEVFPSEVLDKCIEIWSGYRIVYGDITDSSGSYSRKSGYDCIEELINAFPCLYQIIVKYNGISVEFVEKSLSLFYSAVRYPLLPEHIRDSNKPSSLQAAVLSGLKTFELTQKSEIEVLVLLQLSVMVTLPFETHEKIERKLLPKLSRSQKSRIPSFEAVCYKSFEELNRRLESRHDLDFASTSTKKLMVKVMRNLGEVAGRKSLIDVSANKDMPIWILSSQCFRVLFTRLFKSFTEPAVPEKVKGDFFGVFVSVAISSLKKVDESTDSKTEVADLREYTNFRDIMFREDIIKFVEDSKIDLFLSAIWRCSFLYETDEVEEEILKRCNSILEVAQKLSTFEFGDIAGCIVERPVLRKHNCSIACLEDLLRFIITPGEKFAGLRKLSAPYLVSRVAFVLRRYVSNESLVRRAPIPKVRKIELEILLPGLHRAIDLFLTQNDLEEKSVIDALKLLHPLILRAIPLSHKLNVLQNEVMELSLSFTKLEAK</sequence>
<dbReference type="InterPro" id="IPR032817">
    <property type="entry name" value="Mon2_C"/>
</dbReference>